<dbReference type="AlphaFoldDB" id="A0AAN9BHR2"/>
<name>A0AAN9BHR2_9CAEN</name>
<evidence type="ECO:0000313" key="2">
    <source>
        <dbReference type="EMBL" id="KAK7105434.1"/>
    </source>
</evidence>
<feature type="chain" id="PRO_5042844860" evidence="1">
    <location>
        <begin position="29"/>
        <end position="150"/>
    </location>
</feature>
<keyword evidence="3" id="KW-1185">Reference proteome</keyword>
<accession>A0AAN9BHR2</accession>
<keyword evidence="1" id="KW-0732">Signal</keyword>
<proteinExistence type="predicted"/>
<evidence type="ECO:0000256" key="1">
    <source>
        <dbReference type="SAM" id="SignalP"/>
    </source>
</evidence>
<reference evidence="2 3" key="1">
    <citation type="submission" date="2024-02" db="EMBL/GenBank/DDBJ databases">
        <title>Chromosome-scale genome assembly of the rough periwinkle Littorina saxatilis.</title>
        <authorList>
            <person name="De Jode A."/>
            <person name="Faria R."/>
            <person name="Formenti G."/>
            <person name="Sims Y."/>
            <person name="Smith T.P."/>
            <person name="Tracey A."/>
            <person name="Wood J.M.D."/>
            <person name="Zagrodzka Z.B."/>
            <person name="Johannesson K."/>
            <person name="Butlin R.K."/>
            <person name="Leder E.H."/>
        </authorList>
    </citation>
    <scope>NUCLEOTIDE SEQUENCE [LARGE SCALE GENOMIC DNA]</scope>
    <source>
        <strain evidence="2">Snail1</strain>
        <tissue evidence="2">Muscle</tissue>
    </source>
</reference>
<comment type="caution">
    <text evidence="2">The sequence shown here is derived from an EMBL/GenBank/DDBJ whole genome shotgun (WGS) entry which is preliminary data.</text>
</comment>
<dbReference type="Proteomes" id="UP001374579">
    <property type="component" value="Unassembled WGS sequence"/>
</dbReference>
<gene>
    <name evidence="2" type="ORF">V1264_016813</name>
</gene>
<organism evidence="2 3">
    <name type="scientific">Littorina saxatilis</name>
    <dbReference type="NCBI Taxonomy" id="31220"/>
    <lineage>
        <taxon>Eukaryota</taxon>
        <taxon>Metazoa</taxon>
        <taxon>Spiralia</taxon>
        <taxon>Lophotrochozoa</taxon>
        <taxon>Mollusca</taxon>
        <taxon>Gastropoda</taxon>
        <taxon>Caenogastropoda</taxon>
        <taxon>Littorinimorpha</taxon>
        <taxon>Littorinoidea</taxon>
        <taxon>Littorinidae</taxon>
        <taxon>Littorina</taxon>
    </lineage>
</organism>
<sequence length="150" mass="16507">MAMNVSEMELLSIVFVLLSPFFVVSVDANGLSSRSFQGFYNLQEIQCSGENLPPDSDLLGIVLYSVKPSLLLAAANLRKQECSTSSSYIACHLDTADTRKSKVKALVDDLTEGQSRVFGCNISAFVDGTRMTSFSWFITVHHISEYTTSF</sequence>
<evidence type="ECO:0000313" key="3">
    <source>
        <dbReference type="Proteomes" id="UP001374579"/>
    </source>
</evidence>
<dbReference type="EMBL" id="JBAMIC010000007">
    <property type="protein sequence ID" value="KAK7105434.1"/>
    <property type="molecule type" value="Genomic_DNA"/>
</dbReference>
<protein>
    <submittedName>
        <fullName evidence="2">Uncharacterized protein</fullName>
    </submittedName>
</protein>
<feature type="signal peptide" evidence="1">
    <location>
        <begin position="1"/>
        <end position="28"/>
    </location>
</feature>